<dbReference type="AlphaFoldDB" id="A0A392SFA5"/>
<comment type="caution">
    <text evidence="1">The sequence shown here is derived from an EMBL/GenBank/DDBJ whole genome shotgun (WGS) entry which is preliminary data.</text>
</comment>
<organism evidence="1 2">
    <name type="scientific">Trifolium medium</name>
    <dbReference type="NCBI Taxonomy" id="97028"/>
    <lineage>
        <taxon>Eukaryota</taxon>
        <taxon>Viridiplantae</taxon>
        <taxon>Streptophyta</taxon>
        <taxon>Embryophyta</taxon>
        <taxon>Tracheophyta</taxon>
        <taxon>Spermatophyta</taxon>
        <taxon>Magnoliopsida</taxon>
        <taxon>eudicotyledons</taxon>
        <taxon>Gunneridae</taxon>
        <taxon>Pentapetalae</taxon>
        <taxon>rosids</taxon>
        <taxon>fabids</taxon>
        <taxon>Fabales</taxon>
        <taxon>Fabaceae</taxon>
        <taxon>Papilionoideae</taxon>
        <taxon>50 kb inversion clade</taxon>
        <taxon>NPAAA clade</taxon>
        <taxon>Hologalegina</taxon>
        <taxon>IRL clade</taxon>
        <taxon>Trifolieae</taxon>
        <taxon>Trifolium</taxon>
    </lineage>
</organism>
<reference evidence="1 2" key="1">
    <citation type="journal article" date="2018" name="Front. Plant Sci.">
        <title>Red Clover (Trifolium pratense) and Zigzag Clover (T. medium) - A Picture of Genomic Similarities and Differences.</title>
        <authorList>
            <person name="Dluhosova J."/>
            <person name="Istvanek J."/>
            <person name="Nedelnik J."/>
            <person name="Repkova J."/>
        </authorList>
    </citation>
    <scope>NUCLEOTIDE SEQUENCE [LARGE SCALE GENOMIC DNA]</scope>
    <source>
        <strain evidence="2">cv. 10/8</strain>
        <tissue evidence="1">Leaf</tissue>
    </source>
</reference>
<dbReference type="Proteomes" id="UP000265520">
    <property type="component" value="Unassembled WGS sequence"/>
</dbReference>
<name>A0A392SFA5_9FABA</name>
<sequence>MTIADEGGSITAALIAQTISVPSDV</sequence>
<protein>
    <submittedName>
        <fullName evidence="1">Uncharacterized protein</fullName>
    </submittedName>
</protein>
<feature type="non-terminal residue" evidence="1">
    <location>
        <position position="25"/>
    </location>
</feature>
<proteinExistence type="predicted"/>
<accession>A0A392SFA5</accession>
<keyword evidence="2" id="KW-1185">Reference proteome</keyword>
<evidence type="ECO:0000313" key="1">
    <source>
        <dbReference type="EMBL" id="MCI46874.1"/>
    </source>
</evidence>
<evidence type="ECO:0000313" key="2">
    <source>
        <dbReference type="Proteomes" id="UP000265520"/>
    </source>
</evidence>
<dbReference type="EMBL" id="LXQA010363999">
    <property type="protein sequence ID" value="MCI46874.1"/>
    <property type="molecule type" value="Genomic_DNA"/>
</dbReference>